<feature type="transmembrane region" description="Helical" evidence="1">
    <location>
        <begin position="731"/>
        <end position="753"/>
    </location>
</feature>
<keyword evidence="3" id="KW-1185">Reference proteome</keyword>
<evidence type="ECO:0000313" key="3">
    <source>
        <dbReference type="Proteomes" id="UP000824890"/>
    </source>
</evidence>
<gene>
    <name evidence="2" type="ORF">HID58_035021</name>
</gene>
<dbReference type="InterPro" id="IPR028348">
    <property type="entry name" value="FAD-binding_protein"/>
</dbReference>
<dbReference type="Proteomes" id="UP000824890">
    <property type="component" value="Unassembled WGS sequence"/>
</dbReference>
<keyword evidence="1" id="KW-1133">Transmembrane helix</keyword>
<protein>
    <recommendedName>
        <fullName evidence="4">Retrotransposon gag domain-containing protein</fullName>
    </recommendedName>
</protein>
<feature type="non-terminal residue" evidence="2">
    <location>
        <position position="1"/>
    </location>
</feature>
<accession>A0ABQ8C3Q3</accession>
<evidence type="ECO:0000313" key="2">
    <source>
        <dbReference type="EMBL" id="KAH0911700.1"/>
    </source>
</evidence>
<organism evidence="2 3">
    <name type="scientific">Brassica napus</name>
    <name type="common">Rape</name>
    <dbReference type="NCBI Taxonomy" id="3708"/>
    <lineage>
        <taxon>Eukaryota</taxon>
        <taxon>Viridiplantae</taxon>
        <taxon>Streptophyta</taxon>
        <taxon>Embryophyta</taxon>
        <taxon>Tracheophyta</taxon>
        <taxon>Spermatophyta</taxon>
        <taxon>Magnoliopsida</taxon>
        <taxon>eudicotyledons</taxon>
        <taxon>Gunneridae</taxon>
        <taxon>Pentapetalae</taxon>
        <taxon>rosids</taxon>
        <taxon>malvids</taxon>
        <taxon>Brassicales</taxon>
        <taxon>Brassicaceae</taxon>
        <taxon>Brassiceae</taxon>
        <taxon>Brassica</taxon>
    </lineage>
</organism>
<dbReference type="InterPro" id="IPR036188">
    <property type="entry name" value="FAD/NAD-bd_sf"/>
</dbReference>
<name>A0ABQ8C3Q3_BRANA</name>
<proteinExistence type="predicted"/>
<dbReference type="EMBL" id="JAGKQM010000009">
    <property type="protein sequence ID" value="KAH0911700.1"/>
    <property type="molecule type" value="Genomic_DNA"/>
</dbReference>
<evidence type="ECO:0008006" key="4">
    <source>
        <dbReference type="Google" id="ProtNLM"/>
    </source>
</evidence>
<sequence>IESNAMSFVEIPIFEGFALRQWIDWMEKRFAQVRLSESQKVSLGKTLISGDAKTYIQHWRLPFHSWYSLKVALLFKFGDDDDPEKLRLIEDNTRFVERCCKIRAQQDVAEEFLKTKLSHVADHHLSSIGKCLGTYETRFDSVDQRFDQLTQIATTGTTIATTSIDPIQVSHPSMESDLPHYERSNSFVTKIAMPRFNGSSPFGWLLRLEKYFQSCHVVEDERLGRLSECLEGEAFFWYKKELYFGGFRTWCEFKRRLVARFSPVKRCSRQAATRTTEVISQTVVEPNKSLETVRTPEVLEMPLVKTCSSPTVFLNHISTLETVPTESLTGATEFLHERETVPVIDRAEELVSLVSTVEDLIQEEDSQEAQDSDMRNEVVREAESINQPLTDAELESSPVKKPVETKKIPAGDSIQNLVIEVDHEDMPMLQPLVSKSVLESGHREKLLEYLETDTVFEVQKQDVSPFIVLIPSEEDAFYAQTTCVGSTLNAYNVFAQMFVLRDVLQQAINQQKKSKSWKFKFKPKVPFGADFTRPGRGQPVAEKGHDTGAPVVCKNLDMESNVYFPVGGAGTWSDGKLMTQIEKNSGTTFKIKLTIGNTQRLRNSQNENVLHDNPVALLKIKSGLESAPLEAWLRSSPEARLTYKSLPKCLQVDELRTKTDLLQTNEPGILFQAQSGLVLSGFYSDFHSGARSPQMKFFKSWMFKYNPEQYELTFLSSTNARELIELGKEKILFSVMGSFVWDINVGPTVVFWFRLMRKKNHASWLHGKLCSNRFMELNPFMEQKHDKQSKAGYNFMKMQYVMDMMELLAFVRLDMEDTKPVQIRGHKIFGIWHRWRSRDCVHGVFGMVITWEMYLRSFQSGERLQPSFLRMVNCNSGDIMKCNKSKRGRWGDI</sequence>
<keyword evidence="1" id="KW-0472">Membrane</keyword>
<reference evidence="2 3" key="1">
    <citation type="submission" date="2021-05" db="EMBL/GenBank/DDBJ databases">
        <title>Genome Assembly of Synthetic Allotetraploid Brassica napus Reveals Homoeologous Exchanges between Subgenomes.</title>
        <authorList>
            <person name="Davis J.T."/>
        </authorList>
    </citation>
    <scope>NUCLEOTIDE SEQUENCE [LARGE SCALE GENOMIC DNA]</scope>
    <source>
        <strain evidence="3">cv. Da-Ae</strain>
        <tissue evidence="2">Seedling</tissue>
    </source>
</reference>
<dbReference type="Gene3D" id="3.50.50.60">
    <property type="entry name" value="FAD/NAD(P)-binding domain"/>
    <property type="match status" value="1"/>
</dbReference>
<keyword evidence="1" id="KW-0812">Transmembrane</keyword>
<evidence type="ECO:0000256" key="1">
    <source>
        <dbReference type="SAM" id="Phobius"/>
    </source>
</evidence>
<dbReference type="PANTHER" id="PTHR42842">
    <property type="entry name" value="FAD/NAD(P)-BINDING OXIDOREDUCTASE"/>
    <property type="match status" value="1"/>
</dbReference>
<comment type="caution">
    <text evidence="2">The sequence shown here is derived from an EMBL/GenBank/DDBJ whole genome shotgun (WGS) entry which is preliminary data.</text>
</comment>
<dbReference type="PANTHER" id="PTHR42842:SF3">
    <property type="entry name" value="FAD_NAD(P)-BINDING OXIDOREDUCTASE FAMILY PROTEIN"/>
    <property type="match status" value="1"/>
</dbReference>